<dbReference type="PANTHER" id="PTHR42842:SF3">
    <property type="entry name" value="FAD_NAD(P)-BINDING OXIDOREDUCTASE FAMILY PROTEIN"/>
    <property type="match status" value="1"/>
</dbReference>
<dbReference type="OrthoDB" id="9772594at2"/>
<accession>A0A5P8E7V4</accession>
<evidence type="ECO:0000313" key="3">
    <source>
        <dbReference type="EMBL" id="QFQ13105.1"/>
    </source>
</evidence>
<dbReference type="Pfam" id="PF21688">
    <property type="entry name" value="FAD-depend_C"/>
    <property type="match status" value="1"/>
</dbReference>
<dbReference type="GO" id="GO:0071949">
    <property type="term" value="F:FAD binding"/>
    <property type="evidence" value="ECO:0007669"/>
    <property type="project" value="InterPro"/>
</dbReference>
<dbReference type="InterPro" id="IPR036188">
    <property type="entry name" value="FAD/NAD-bd_sf"/>
</dbReference>
<dbReference type="AlphaFoldDB" id="A0A5P8E7V4"/>
<protein>
    <submittedName>
        <fullName evidence="3">FAD-binding protein</fullName>
    </submittedName>
</protein>
<dbReference type="RefSeq" id="WP_111898219.1">
    <property type="nucleotide sequence ID" value="NZ_CP033459.1"/>
</dbReference>
<name>A0A5P8E7V4_9BACT</name>
<dbReference type="PRINTS" id="PR00411">
    <property type="entry name" value="PNDRDTASEI"/>
</dbReference>
<dbReference type="Pfam" id="PF01494">
    <property type="entry name" value="FAD_binding_3"/>
    <property type="match status" value="1"/>
</dbReference>
<evidence type="ECO:0000259" key="2">
    <source>
        <dbReference type="Pfam" id="PF21688"/>
    </source>
</evidence>
<gene>
    <name evidence="3" type="ORF">C7Y71_008805</name>
</gene>
<keyword evidence="4" id="KW-1185">Reference proteome</keyword>
<dbReference type="KEGG" id="alq:C7Y71_008805"/>
<organism evidence="3 4">
    <name type="scientific">Pseudoprevotella muciniphila</name>
    <dbReference type="NCBI Taxonomy" id="2133944"/>
    <lineage>
        <taxon>Bacteria</taxon>
        <taxon>Pseudomonadati</taxon>
        <taxon>Bacteroidota</taxon>
        <taxon>Bacteroidia</taxon>
        <taxon>Bacteroidales</taxon>
        <taxon>Prevotellaceae</taxon>
        <taxon>Pseudoprevotella</taxon>
    </lineage>
</organism>
<dbReference type="PANTHER" id="PTHR42842">
    <property type="entry name" value="FAD/NAD(P)-BINDING OXIDOREDUCTASE"/>
    <property type="match status" value="1"/>
</dbReference>
<dbReference type="SUPFAM" id="SSF51905">
    <property type="entry name" value="FAD/NAD(P)-binding domain"/>
    <property type="match status" value="1"/>
</dbReference>
<reference evidence="3 4" key="1">
    <citation type="submission" date="2018-11" db="EMBL/GenBank/DDBJ databases">
        <authorList>
            <person name="Na S.W."/>
            <person name="Baik M."/>
        </authorList>
    </citation>
    <scope>NUCLEOTIDE SEQUENCE [LARGE SCALE GENOMIC DNA]</scope>
    <source>
        <strain evidence="3 4">E39</strain>
    </source>
</reference>
<dbReference type="Proteomes" id="UP000249375">
    <property type="component" value="Chromosome"/>
</dbReference>
<sequence>MISLRLPPEIAYTPSRLKAACADEMGVDVASIKDVRILRRSIDARQRQIFVNLSLEVFIDEPAPELYFAPIVYPDVNGKPAVIVVGAGPGGLFAALRLIELGLRPIVLERGKDVHERRKDIALISREHTVNSESNYSFGEGGAGAFSDGKLYTRSKKRGNVEKILRVFCQHGASTDILCDAHPHIGTDKLPRIIERMREQIIAAGGEVHFQTRADALIIEKQEVRGVVASDGRAYEGPVILATGHSARDVYQMLHRSQVAIEAKGLAVGVRLEHPSHLIDQIQYHSREGRGKYLPAAEYSFVAQCTGAVQQKAKKRGASVQKGGGVSRGVYSFCMCPGGFVVPAASGAEQLVVNGMSPSNRGSAWSNSGMVVELHPEDIDNNFSELFANCEMEVPATDDPLRMMHLQSALERMTWQQGGCKQTAPAQRMYDFLNGRLSGELPATSYAPGVIASPLHFWMPGFIVTRLQEGFRIFGQRSKGFLTNEAVLIASETRTSSPVRILRDQDSLQSPHLQGLFPCGEGAGYAGGIVSSAIDGERCAEAVAQMLAREK</sequence>
<evidence type="ECO:0000259" key="1">
    <source>
        <dbReference type="Pfam" id="PF01494"/>
    </source>
</evidence>
<dbReference type="InterPro" id="IPR028348">
    <property type="entry name" value="FAD-binding_protein"/>
</dbReference>
<dbReference type="Gene3D" id="3.50.50.60">
    <property type="entry name" value="FAD/NAD(P)-binding domain"/>
    <property type="match status" value="2"/>
</dbReference>
<dbReference type="Gene3D" id="3.30.70.2700">
    <property type="match status" value="1"/>
</dbReference>
<dbReference type="InterPro" id="IPR049516">
    <property type="entry name" value="FAD-depend_C"/>
</dbReference>
<feature type="domain" description="FAD-binding" evidence="1">
    <location>
        <begin position="81"/>
        <end position="229"/>
    </location>
</feature>
<feature type="domain" description="FAD-dependent protein C-terminal" evidence="2">
    <location>
        <begin position="266"/>
        <end position="495"/>
    </location>
</feature>
<dbReference type="EMBL" id="CP033459">
    <property type="protein sequence ID" value="QFQ13105.1"/>
    <property type="molecule type" value="Genomic_DNA"/>
</dbReference>
<proteinExistence type="predicted"/>
<dbReference type="InterPro" id="IPR002938">
    <property type="entry name" value="FAD-bd"/>
</dbReference>
<dbReference type="PIRSF" id="PIRSF038984">
    <property type="entry name" value="FAD_binding_protein"/>
    <property type="match status" value="1"/>
</dbReference>
<evidence type="ECO:0000313" key="4">
    <source>
        <dbReference type="Proteomes" id="UP000249375"/>
    </source>
</evidence>